<accession>A0ABP5K2K8</accession>
<evidence type="ECO:0000313" key="2">
    <source>
        <dbReference type="Proteomes" id="UP001500443"/>
    </source>
</evidence>
<comment type="caution">
    <text evidence="1">The sequence shown here is derived from an EMBL/GenBank/DDBJ whole genome shotgun (WGS) entry which is preliminary data.</text>
</comment>
<evidence type="ECO:0000313" key="1">
    <source>
        <dbReference type="EMBL" id="GAA2126275.1"/>
    </source>
</evidence>
<gene>
    <name evidence="1" type="ORF">GCM10009802_32060</name>
</gene>
<dbReference type="InterPro" id="IPR023393">
    <property type="entry name" value="START-like_dom_sf"/>
</dbReference>
<dbReference type="RefSeq" id="WP_344290683.1">
    <property type="nucleotide sequence ID" value="NZ_BAAAPF010000095.1"/>
</dbReference>
<dbReference type="Proteomes" id="UP001500443">
    <property type="component" value="Unassembled WGS sequence"/>
</dbReference>
<sequence>MARFEVERRVHAAAAEVWERVTDWPAHGGRVPLTRIVGVSDPATGVGAGFTARTGVGAVGFDDPMEVVAWSPPAPGRPVGRCRLVKRGRVVLGWAEIEVHGPQAPPRSGGDSAPDAGRGPVRVVWREELGVRGVPRALDPLVARSARMVFARVLDGLLRDR</sequence>
<reference evidence="2" key="1">
    <citation type="journal article" date="2019" name="Int. J. Syst. Evol. Microbiol.">
        <title>The Global Catalogue of Microorganisms (GCM) 10K type strain sequencing project: providing services to taxonomists for standard genome sequencing and annotation.</title>
        <authorList>
            <consortium name="The Broad Institute Genomics Platform"/>
            <consortium name="The Broad Institute Genome Sequencing Center for Infectious Disease"/>
            <person name="Wu L."/>
            <person name="Ma J."/>
        </authorList>
    </citation>
    <scope>NUCLEOTIDE SEQUENCE [LARGE SCALE GENOMIC DNA]</scope>
    <source>
        <strain evidence="2">JCM 15481</strain>
    </source>
</reference>
<dbReference type="SUPFAM" id="SSF55961">
    <property type="entry name" value="Bet v1-like"/>
    <property type="match status" value="1"/>
</dbReference>
<evidence type="ECO:0008006" key="3">
    <source>
        <dbReference type="Google" id="ProtNLM"/>
    </source>
</evidence>
<keyword evidence="2" id="KW-1185">Reference proteome</keyword>
<dbReference type="Gene3D" id="3.30.530.20">
    <property type="match status" value="1"/>
</dbReference>
<proteinExistence type="predicted"/>
<name>A0ABP5K2K8_9ACTN</name>
<protein>
    <recommendedName>
        <fullName evidence="3">SRPBCC family protein</fullName>
    </recommendedName>
</protein>
<dbReference type="EMBL" id="BAAAPF010000095">
    <property type="protein sequence ID" value="GAA2126275.1"/>
    <property type="molecule type" value="Genomic_DNA"/>
</dbReference>
<organism evidence="1 2">
    <name type="scientific">Streptomyces synnematoformans</name>
    <dbReference type="NCBI Taxonomy" id="415721"/>
    <lineage>
        <taxon>Bacteria</taxon>
        <taxon>Bacillati</taxon>
        <taxon>Actinomycetota</taxon>
        <taxon>Actinomycetes</taxon>
        <taxon>Kitasatosporales</taxon>
        <taxon>Streptomycetaceae</taxon>
        <taxon>Streptomyces</taxon>
    </lineage>
</organism>